<feature type="transmembrane region" description="Helical" evidence="7">
    <location>
        <begin position="233"/>
        <end position="254"/>
    </location>
</feature>
<dbReference type="GO" id="GO:0005886">
    <property type="term" value="C:plasma membrane"/>
    <property type="evidence" value="ECO:0007669"/>
    <property type="project" value="UniProtKB-SubCell"/>
</dbReference>
<dbReference type="GO" id="GO:0055085">
    <property type="term" value="P:transmembrane transport"/>
    <property type="evidence" value="ECO:0007669"/>
    <property type="project" value="InterPro"/>
</dbReference>
<dbReference type="Gene3D" id="1.10.3720.10">
    <property type="entry name" value="MetI-like"/>
    <property type="match status" value="1"/>
</dbReference>
<keyword evidence="4 7" id="KW-0812">Transmembrane</keyword>
<feature type="transmembrane region" description="Helical" evidence="7">
    <location>
        <begin position="75"/>
        <end position="102"/>
    </location>
</feature>
<keyword evidence="2 7" id="KW-0813">Transport</keyword>
<dbReference type="PROSITE" id="PS50928">
    <property type="entry name" value="ABC_TM1"/>
    <property type="match status" value="1"/>
</dbReference>
<dbReference type="PANTHER" id="PTHR30151:SF0">
    <property type="entry name" value="ABC TRANSPORTER PERMEASE PROTEIN MJ0413-RELATED"/>
    <property type="match status" value="1"/>
</dbReference>
<feature type="transmembrane region" description="Helical" evidence="7">
    <location>
        <begin position="108"/>
        <end position="131"/>
    </location>
</feature>
<evidence type="ECO:0000256" key="4">
    <source>
        <dbReference type="ARBA" id="ARBA00022692"/>
    </source>
</evidence>
<evidence type="ECO:0000313" key="9">
    <source>
        <dbReference type="EMBL" id="SNX67566.1"/>
    </source>
</evidence>
<feature type="transmembrane region" description="Helical" evidence="7">
    <location>
        <begin position="210"/>
        <end position="227"/>
    </location>
</feature>
<feature type="transmembrane region" description="Helical" evidence="7">
    <location>
        <begin position="21"/>
        <end position="39"/>
    </location>
</feature>
<dbReference type="InterPro" id="IPR000515">
    <property type="entry name" value="MetI-like"/>
</dbReference>
<feature type="transmembrane region" description="Helical" evidence="7">
    <location>
        <begin position="177"/>
        <end position="198"/>
    </location>
</feature>
<evidence type="ECO:0000256" key="1">
    <source>
        <dbReference type="ARBA" id="ARBA00004651"/>
    </source>
</evidence>
<gene>
    <name evidence="9" type="ORF">SAMN05878503_101202</name>
</gene>
<evidence type="ECO:0000256" key="5">
    <source>
        <dbReference type="ARBA" id="ARBA00022989"/>
    </source>
</evidence>
<keyword evidence="5 7" id="KW-1133">Transmembrane helix</keyword>
<dbReference type="RefSeq" id="WP_097028814.1">
    <property type="nucleotide sequence ID" value="NZ_OAOQ01000001.1"/>
</dbReference>
<reference evidence="10" key="1">
    <citation type="submission" date="2017-08" db="EMBL/GenBank/DDBJ databases">
        <authorList>
            <person name="Varghese N."/>
            <person name="Submissions S."/>
        </authorList>
    </citation>
    <scope>NUCLEOTIDE SEQUENCE [LARGE SCALE GENOMIC DNA]</scope>
    <source>
        <strain evidence="10">JA234</strain>
    </source>
</reference>
<dbReference type="Proteomes" id="UP000219467">
    <property type="component" value="Unassembled WGS sequence"/>
</dbReference>
<evidence type="ECO:0000256" key="3">
    <source>
        <dbReference type="ARBA" id="ARBA00022475"/>
    </source>
</evidence>
<sequence>MARSDTAPGRGRRPPGGAATLTVLRLGFLALLILLWWLASANVPRGIIPSPAATTMAAAQLWSEGRLQTALGQSLAVYGTGLLAAIAVGIPLGALMGAVRIFGRTVDLFVFALAATPRVAFIPLIILLLGLGIEAKAVIVFLGAVMPIILNTYAGVLARDADLIEMARSTGASPVRIAIHIVLPGALPFLVVGLRLGATIGLINTVVAELYTAVTGLGGLLALYGNTFRMAEYFVIVLALAMIGVIVTEGLRLIEARLSRWQTAERP</sequence>
<evidence type="ECO:0000313" key="10">
    <source>
        <dbReference type="Proteomes" id="UP000219467"/>
    </source>
</evidence>
<feature type="domain" description="ABC transmembrane type-1" evidence="8">
    <location>
        <begin position="71"/>
        <end position="255"/>
    </location>
</feature>
<dbReference type="PANTHER" id="PTHR30151">
    <property type="entry name" value="ALKANE SULFONATE ABC TRANSPORTER-RELATED, MEMBRANE SUBUNIT"/>
    <property type="match status" value="1"/>
</dbReference>
<organism evidence="9 10">
    <name type="scientific">Cereibacter ovatus</name>
    <dbReference type="NCBI Taxonomy" id="439529"/>
    <lineage>
        <taxon>Bacteria</taxon>
        <taxon>Pseudomonadati</taxon>
        <taxon>Pseudomonadota</taxon>
        <taxon>Alphaproteobacteria</taxon>
        <taxon>Rhodobacterales</taxon>
        <taxon>Paracoccaceae</taxon>
        <taxon>Cereibacter</taxon>
    </lineage>
</organism>
<dbReference type="SUPFAM" id="SSF161098">
    <property type="entry name" value="MetI-like"/>
    <property type="match status" value="1"/>
</dbReference>
<dbReference type="EMBL" id="OAOQ01000001">
    <property type="protein sequence ID" value="SNX67566.1"/>
    <property type="molecule type" value="Genomic_DNA"/>
</dbReference>
<dbReference type="CDD" id="cd06261">
    <property type="entry name" value="TM_PBP2"/>
    <property type="match status" value="1"/>
</dbReference>
<evidence type="ECO:0000256" key="7">
    <source>
        <dbReference type="RuleBase" id="RU363032"/>
    </source>
</evidence>
<accession>A0A285CKL4</accession>
<comment type="subcellular location">
    <subcellularLocation>
        <location evidence="1 7">Cell membrane</location>
        <topology evidence="1 7">Multi-pass membrane protein</topology>
    </subcellularLocation>
</comment>
<keyword evidence="3" id="KW-1003">Cell membrane</keyword>
<protein>
    <submittedName>
        <fullName evidence="9">NitT/TauT family transport system permease protein</fullName>
    </submittedName>
</protein>
<evidence type="ECO:0000256" key="2">
    <source>
        <dbReference type="ARBA" id="ARBA00022448"/>
    </source>
</evidence>
<dbReference type="InterPro" id="IPR035906">
    <property type="entry name" value="MetI-like_sf"/>
</dbReference>
<evidence type="ECO:0000259" key="8">
    <source>
        <dbReference type="PROSITE" id="PS50928"/>
    </source>
</evidence>
<dbReference type="OrthoDB" id="9786495at2"/>
<comment type="similarity">
    <text evidence="7">Belongs to the binding-protein-dependent transport system permease family.</text>
</comment>
<proteinExistence type="inferred from homology"/>
<dbReference type="Pfam" id="PF00528">
    <property type="entry name" value="BPD_transp_1"/>
    <property type="match status" value="1"/>
</dbReference>
<feature type="transmembrane region" description="Helical" evidence="7">
    <location>
        <begin position="138"/>
        <end position="157"/>
    </location>
</feature>
<evidence type="ECO:0000256" key="6">
    <source>
        <dbReference type="ARBA" id="ARBA00023136"/>
    </source>
</evidence>
<keyword evidence="10" id="KW-1185">Reference proteome</keyword>
<keyword evidence="6 7" id="KW-0472">Membrane</keyword>
<dbReference type="AlphaFoldDB" id="A0A285CKL4"/>
<name>A0A285CKL4_9RHOB</name>